<gene>
    <name evidence="3" type="ORF">MA16_Dca025393</name>
</gene>
<dbReference type="EMBL" id="KZ502830">
    <property type="protein sequence ID" value="PKU72481.1"/>
    <property type="molecule type" value="Genomic_DNA"/>
</dbReference>
<sequence length="158" mass="18860">MHDLLQELAQCISPHQCFRIEGENELSYRIPETIRHLVVNTNNLEVVRKIEQFKNLHSLHLTYSKGDQDFIDVLTKIFETLRTIRLLYIDNQHLKMKPEAIGYLRHLRYLKIIRTSVAQLPRSLSNLYHLMFIIYDEGRLDIDNDFLPKDLNNLFNLR</sequence>
<dbReference type="Proteomes" id="UP000233837">
    <property type="component" value="Unassembled WGS sequence"/>
</dbReference>
<reference evidence="3 4" key="1">
    <citation type="journal article" date="2016" name="Sci. Rep.">
        <title>The Dendrobium catenatum Lindl. genome sequence provides insights into polysaccharide synthase, floral development and adaptive evolution.</title>
        <authorList>
            <person name="Zhang G.Q."/>
            <person name="Xu Q."/>
            <person name="Bian C."/>
            <person name="Tsai W.C."/>
            <person name="Yeh C.M."/>
            <person name="Liu K.W."/>
            <person name="Yoshida K."/>
            <person name="Zhang L.S."/>
            <person name="Chang S.B."/>
            <person name="Chen F."/>
            <person name="Shi Y."/>
            <person name="Su Y.Y."/>
            <person name="Zhang Y.Q."/>
            <person name="Chen L.J."/>
            <person name="Yin Y."/>
            <person name="Lin M."/>
            <person name="Huang H."/>
            <person name="Deng H."/>
            <person name="Wang Z.W."/>
            <person name="Zhu S.L."/>
            <person name="Zhao X."/>
            <person name="Deng C."/>
            <person name="Niu S.C."/>
            <person name="Huang J."/>
            <person name="Wang M."/>
            <person name="Liu G.H."/>
            <person name="Yang H.J."/>
            <person name="Xiao X.J."/>
            <person name="Hsiao Y.Y."/>
            <person name="Wu W.L."/>
            <person name="Chen Y.Y."/>
            <person name="Mitsuda N."/>
            <person name="Ohme-Takagi M."/>
            <person name="Luo Y.B."/>
            <person name="Van de Peer Y."/>
            <person name="Liu Z.J."/>
        </authorList>
    </citation>
    <scope>NUCLEOTIDE SEQUENCE [LARGE SCALE GENOMIC DNA]</scope>
    <source>
        <tissue evidence="3">The whole plant</tissue>
    </source>
</reference>
<dbReference type="Pfam" id="PF23598">
    <property type="entry name" value="LRR_14"/>
    <property type="match status" value="1"/>
</dbReference>
<evidence type="ECO:0000313" key="3">
    <source>
        <dbReference type="EMBL" id="PKU72481.1"/>
    </source>
</evidence>
<evidence type="ECO:0000313" key="4">
    <source>
        <dbReference type="Proteomes" id="UP000233837"/>
    </source>
</evidence>
<dbReference type="SUPFAM" id="SSF52058">
    <property type="entry name" value="L domain-like"/>
    <property type="match status" value="1"/>
</dbReference>
<organism evidence="3 4">
    <name type="scientific">Dendrobium catenatum</name>
    <dbReference type="NCBI Taxonomy" id="906689"/>
    <lineage>
        <taxon>Eukaryota</taxon>
        <taxon>Viridiplantae</taxon>
        <taxon>Streptophyta</taxon>
        <taxon>Embryophyta</taxon>
        <taxon>Tracheophyta</taxon>
        <taxon>Spermatophyta</taxon>
        <taxon>Magnoliopsida</taxon>
        <taxon>Liliopsida</taxon>
        <taxon>Asparagales</taxon>
        <taxon>Orchidaceae</taxon>
        <taxon>Epidendroideae</taxon>
        <taxon>Malaxideae</taxon>
        <taxon>Dendrobiinae</taxon>
        <taxon>Dendrobium</taxon>
    </lineage>
</organism>
<feature type="domain" description="Disease resistance R13L4/SHOC-2-like LRR" evidence="2">
    <location>
        <begin position="34"/>
        <end position="157"/>
    </location>
</feature>
<name>A0A2I0W9Z3_9ASPA</name>
<reference evidence="3 4" key="2">
    <citation type="journal article" date="2017" name="Nature">
        <title>The Apostasia genome and the evolution of orchids.</title>
        <authorList>
            <person name="Zhang G.Q."/>
            <person name="Liu K.W."/>
            <person name="Li Z."/>
            <person name="Lohaus R."/>
            <person name="Hsiao Y.Y."/>
            <person name="Niu S.C."/>
            <person name="Wang J.Y."/>
            <person name="Lin Y.C."/>
            <person name="Xu Q."/>
            <person name="Chen L.J."/>
            <person name="Yoshida K."/>
            <person name="Fujiwara S."/>
            <person name="Wang Z.W."/>
            <person name="Zhang Y.Q."/>
            <person name="Mitsuda N."/>
            <person name="Wang M."/>
            <person name="Liu G.H."/>
            <person name="Pecoraro L."/>
            <person name="Huang H.X."/>
            <person name="Xiao X.J."/>
            <person name="Lin M."/>
            <person name="Wu X.Y."/>
            <person name="Wu W.L."/>
            <person name="Chen Y.Y."/>
            <person name="Chang S.B."/>
            <person name="Sakamoto S."/>
            <person name="Ohme-Takagi M."/>
            <person name="Yagi M."/>
            <person name="Zeng S.J."/>
            <person name="Shen C.Y."/>
            <person name="Yeh C.M."/>
            <person name="Luo Y.B."/>
            <person name="Tsai W.C."/>
            <person name="Van de Peer Y."/>
            <person name="Liu Z.J."/>
        </authorList>
    </citation>
    <scope>NUCLEOTIDE SEQUENCE [LARGE SCALE GENOMIC DNA]</scope>
    <source>
        <tissue evidence="3">The whole plant</tissue>
    </source>
</reference>
<dbReference type="PANTHER" id="PTHR47186:SF3">
    <property type="entry name" value="OS09G0267800 PROTEIN"/>
    <property type="match status" value="1"/>
</dbReference>
<accession>A0A2I0W9Z3</accession>
<protein>
    <submittedName>
        <fullName evidence="3">Disease resistance protein</fullName>
    </submittedName>
</protein>
<dbReference type="InterPro" id="IPR032675">
    <property type="entry name" value="LRR_dom_sf"/>
</dbReference>
<dbReference type="AlphaFoldDB" id="A0A2I0W9Z3"/>
<keyword evidence="4" id="KW-1185">Reference proteome</keyword>
<dbReference type="Gene3D" id="3.80.10.10">
    <property type="entry name" value="Ribonuclease Inhibitor"/>
    <property type="match status" value="1"/>
</dbReference>
<proteinExistence type="predicted"/>
<evidence type="ECO:0000256" key="1">
    <source>
        <dbReference type="ARBA" id="ARBA00022737"/>
    </source>
</evidence>
<evidence type="ECO:0000259" key="2">
    <source>
        <dbReference type="Pfam" id="PF23598"/>
    </source>
</evidence>
<keyword evidence="1" id="KW-0677">Repeat</keyword>
<dbReference type="PANTHER" id="PTHR47186">
    <property type="entry name" value="LEUCINE-RICH REPEAT-CONTAINING PROTEIN 57"/>
    <property type="match status" value="1"/>
</dbReference>
<dbReference type="InterPro" id="IPR055414">
    <property type="entry name" value="LRR_R13L4/SHOC2-like"/>
</dbReference>